<keyword evidence="3" id="KW-1185">Reference proteome</keyword>
<dbReference type="PANTHER" id="PTHR13374:SF3">
    <property type="entry name" value="DET1 HOMOLOG"/>
    <property type="match status" value="1"/>
</dbReference>
<dbReference type="GO" id="GO:0005634">
    <property type="term" value="C:nucleus"/>
    <property type="evidence" value="ECO:0007669"/>
    <property type="project" value="TreeGrafter"/>
</dbReference>
<evidence type="ECO:0000256" key="1">
    <source>
        <dbReference type="SAM" id="MobiDB-lite"/>
    </source>
</evidence>
<evidence type="ECO:0000313" key="3">
    <source>
        <dbReference type="Proteomes" id="UP000612055"/>
    </source>
</evidence>
<dbReference type="OrthoDB" id="18339at2759"/>
<feature type="compositionally biased region" description="Low complexity" evidence="1">
    <location>
        <begin position="336"/>
        <end position="360"/>
    </location>
</feature>
<dbReference type="GO" id="GO:0032436">
    <property type="term" value="P:positive regulation of proteasomal ubiquitin-dependent protein catabolic process"/>
    <property type="evidence" value="ECO:0007669"/>
    <property type="project" value="TreeGrafter"/>
</dbReference>
<dbReference type="GO" id="GO:0031625">
    <property type="term" value="F:ubiquitin protein ligase binding"/>
    <property type="evidence" value="ECO:0007669"/>
    <property type="project" value="TreeGrafter"/>
</dbReference>
<feature type="region of interest" description="Disordered" evidence="1">
    <location>
        <begin position="217"/>
        <end position="252"/>
    </location>
</feature>
<organism evidence="2 3">
    <name type="scientific">Edaphochlamys debaryana</name>
    <dbReference type="NCBI Taxonomy" id="47281"/>
    <lineage>
        <taxon>Eukaryota</taxon>
        <taxon>Viridiplantae</taxon>
        <taxon>Chlorophyta</taxon>
        <taxon>core chlorophytes</taxon>
        <taxon>Chlorophyceae</taxon>
        <taxon>CS clade</taxon>
        <taxon>Chlamydomonadales</taxon>
        <taxon>Chlamydomonadales incertae sedis</taxon>
        <taxon>Edaphochlamys</taxon>
    </lineage>
</organism>
<dbReference type="AlphaFoldDB" id="A0A835Y315"/>
<reference evidence="2" key="1">
    <citation type="journal article" date="2020" name="bioRxiv">
        <title>Comparative genomics of Chlamydomonas.</title>
        <authorList>
            <person name="Craig R.J."/>
            <person name="Hasan A.R."/>
            <person name="Ness R.W."/>
            <person name="Keightley P.D."/>
        </authorList>
    </citation>
    <scope>NUCLEOTIDE SEQUENCE</scope>
    <source>
        <strain evidence="2">CCAP 11/70</strain>
    </source>
</reference>
<feature type="region of interest" description="Disordered" evidence="1">
    <location>
        <begin position="295"/>
        <end position="527"/>
    </location>
</feature>
<dbReference type="GO" id="GO:1990756">
    <property type="term" value="F:ubiquitin-like ligase-substrate adaptor activity"/>
    <property type="evidence" value="ECO:0007669"/>
    <property type="project" value="TreeGrafter"/>
</dbReference>
<dbReference type="Pfam" id="PF09737">
    <property type="entry name" value="Det1"/>
    <property type="match status" value="3"/>
</dbReference>
<feature type="compositionally biased region" description="Low complexity" evidence="1">
    <location>
        <begin position="228"/>
        <end position="252"/>
    </location>
</feature>
<feature type="compositionally biased region" description="Low complexity" evidence="1">
    <location>
        <begin position="383"/>
        <end position="442"/>
    </location>
</feature>
<comment type="caution">
    <text evidence="2">The sequence shown here is derived from an EMBL/GenBank/DDBJ whole genome shotgun (WGS) entry which is preliminary data.</text>
</comment>
<dbReference type="InterPro" id="IPR019138">
    <property type="entry name" value="De-etiolated_protein_1_Det1"/>
</dbReference>
<protein>
    <submittedName>
        <fullName evidence="2">Uncharacterized protein</fullName>
    </submittedName>
</protein>
<sequence>MTQLVVYRFTGPRVSWQGDLEDAEVAALTASFDCFFTQLYRLQVAPAGEVLAKEVVLFMASRGLLLLASHSPITPPSAQQLQQQAAMAAAVAAAAGGAGPGGAGGGAGRGAGAAGDPLAALPSADSINLHLVRLSDGVRVGGSRLEGELVDLGGRPGSLGISVHEDLITVLAVRSQVLHLLQVVRGGEEVVTVRRLGPHVREDDELVLRTAQQAEERWRSSRAEAREPAGAPADAAAAGASAGSGASGSGPAAAGAAAAAAAAGGGGQGAYPPAGSVPGLAGAASAVAAVARGRAPAGASPGSHGLGLRRGSGPLHTDGQRHGTTGSAGAHALQTAAPNGPAAAPYPPAGSRAGGAAAAAGGAGGGVPAADAAAAAAHREALRQQQRQQRAASGQQQRGNGSAAGSAAGPGGVQQQHRGLQPAAGPDAGAAVPGQAQAQARPRPYPTDPAIQHRQPHPQAPPPNPYPPNPYPPHNAAAGRPHAPAWHHPGSHTGAAHAHPTNHNRSQTPPHQIPGHPHAPLLSLGGALDAGAGNDGGDGRGCVMGLKQRLLAHLYMRCLRQNEGNPRRQQRQALALFRSLDMYGSLLMRRAHLLDRRRLLIDLRTPAAADLGSFTPGGGPAPPTPSGPGLPPTQFLMLFDIQTTQVLAVAPSPGEAVIEAYLKGPAAELPEPWAEALAPWDRFAYETAAETARGQLGLRGGAVGAGGSMASSAPGGAVPNDAHGPPQSGAGGAADRAGAARKLVQLMPPTSGSHGLAASPYLDPSLFLYDDRVISPYIRTRPCLEQPISFRPRNRPERLGFRLDPGHYEPVVVRERRLARNVTHLFHPEAPFLLSVFSVFQQNRLNINCRM</sequence>
<feature type="compositionally biased region" description="Basic and acidic residues" evidence="1">
    <location>
        <begin position="217"/>
        <end position="227"/>
    </location>
</feature>
<feature type="compositionally biased region" description="Pro residues" evidence="1">
    <location>
        <begin position="458"/>
        <end position="473"/>
    </location>
</feature>
<dbReference type="GO" id="GO:0016567">
    <property type="term" value="P:protein ubiquitination"/>
    <property type="evidence" value="ECO:0007669"/>
    <property type="project" value="TreeGrafter"/>
</dbReference>
<feature type="compositionally biased region" description="Polar residues" evidence="1">
    <location>
        <begin position="501"/>
        <end position="510"/>
    </location>
</feature>
<dbReference type="PANTHER" id="PTHR13374">
    <property type="entry name" value="DET1 HOMOLOG DE-ETIOLATED-1 HOMOLOG"/>
    <property type="match status" value="1"/>
</dbReference>
<feature type="region of interest" description="Disordered" evidence="1">
    <location>
        <begin position="706"/>
        <end position="737"/>
    </location>
</feature>
<evidence type="ECO:0000313" key="2">
    <source>
        <dbReference type="EMBL" id="KAG2495060.1"/>
    </source>
</evidence>
<proteinExistence type="predicted"/>
<name>A0A835Y315_9CHLO</name>
<gene>
    <name evidence="2" type="ORF">HYH03_006671</name>
</gene>
<feature type="compositionally biased region" description="Low complexity" evidence="1">
    <location>
        <begin position="708"/>
        <end position="719"/>
    </location>
</feature>
<dbReference type="Proteomes" id="UP000612055">
    <property type="component" value="Unassembled WGS sequence"/>
</dbReference>
<dbReference type="EMBL" id="JAEHOE010000026">
    <property type="protein sequence ID" value="KAG2495060.1"/>
    <property type="molecule type" value="Genomic_DNA"/>
</dbReference>
<accession>A0A835Y315</accession>
<dbReference type="GO" id="GO:0031461">
    <property type="term" value="C:cullin-RING ubiquitin ligase complex"/>
    <property type="evidence" value="ECO:0007669"/>
    <property type="project" value="TreeGrafter"/>
</dbReference>